<dbReference type="Proteomes" id="UP000186922">
    <property type="component" value="Unassembled WGS sequence"/>
</dbReference>
<evidence type="ECO:0000313" key="3">
    <source>
        <dbReference type="Proteomes" id="UP000186922"/>
    </source>
</evidence>
<organism evidence="2 3">
    <name type="scientific">Ramazzottius varieornatus</name>
    <name type="common">Water bear</name>
    <name type="synonym">Tardigrade</name>
    <dbReference type="NCBI Taxonomy" id="947166"/>
    <lineage>
        <taxon>Eukaryota</taxon>
        <taxon>Metazoa</taxon>
        <taxon>Ecdysozoa</taxon>
        <taxon>Tardigrada</taxon>
        <taxon>Eutardigrada</taxon>
        <taxon>Parachela</taxon>
        <taxon>Hypsibioidea</taxon>
        <taxon>Ramazzottiidae</taxon>
        <taxon>Ramazzottius</taxon>
    </lineage>
</organism>
<evidence type="ECO:0000256" key="1">
    <source>
        <dbReference type="SAM" id="MobiDB-lite"/>
    </source>
</evidence>
<accession>A0A1D1VN88</accession>
<dbReference type="EMBL" id="BDGG01000009">
    <property type="protein sequence ID" value="GAV03072.1"/>
    <property type="molecule type" value="Genomic_DNA"/>
</dbReference>
<dbReference type="AlphaFoldDB" id="A0A1D1VN88"/>
<protein>
    <submittedName>
        <fullName evidence="2">Uncharacterized protein</fullName>
    </submittedName>
</protein>
<name>A0A1D1VN88_RAMVA</name>
<sequence>MASWYGQGSDQPSSGFHYNNNNNQNNFDKAISLEESFSGGGSGDQGDAQRARLPHPAMDRGFQQQQQSFHDSRRPQINGGQLHPFSNGRSINRPQANLSGGGMGNTIHQTPRSPNGNQGLFGTSTFPPSVGYGGLQTPTMGSLQDYQSYQNSLSGLRDTSANLGYSTPDQVRRGVEALQNVQGTAQVSQQQLAGQPYGMSYGLTGQNYVYSPPSMTPGYHPYSNNPQMYTTPAANISGGYSKGTNTGLSNSYSSSYGQDLAVGDKLQNSAAYVAGNVSAFSNDPYMRSQGMLAGGSDLQGGYAYGASKTNNKSYEKPSQSYGMEISNQPMATPCQYNNQYSPMAYPHQLYHLTQGMPPNLDPNPLTPVVVDKLSNVELTRRHLTPLESMEKMWRDIPHYSPVSSPGSPPRCE</sequence>
<reference evidence="2 3" key="1">
    <citation type="journal article" date="2016" name="Nat. Commun.">
        <title>Extremotolerant tardigrade genome and improved radiotolerance of human cultured cells by tardigrade-unique protein.</title>
        <authorList>
            <person name="Hashimoto T."/>
            <person name="Horikawa D.D."/>
            <person name="Saito Y."/>
            <person name="Kuwahara H."/>
            <person name="Kozuka-Hata H."/>
            <person name="Shin-I T."/>
            <person name="Minakuchi Y."/>
            <person name="Ohishi K."/>
            <person name="Motoyama A."/>
            <person name="Aizu T."/>
            <person name="Enomoto A."/>
            <person name="Kondo K."/>
            <person name="Tanaka S."/>
            <person name="Hara Y."/>
            <person name="Koshikawa S."/>
            <person name="Sagara H."/>
            <person name="Miura T."/>
            <person name="Yokobori S."/>
            <person name="Miyagawa K."/>
            <person name="Suzuki Y."/>
            <person name="Kubo T."/>
            <person name="Oyama M."/>
            <person name="Kohara Y."/>
            <person name="Fujiyama A."/>
            <person name="Arakawa K."/>
            <person name="Katayama T."/>
            <person name="Toyoda A."/>
            <person name="Kunieda T."/>
        </authorList>
    </citation>
    <scope>NUCLEOTIDE SEQUENCE [LARGE SCALE GENOMIC DNA]</scope>
    <source>
        <strain evidence="2 3">YOKOZUNA-1</strain>
    </source>
</reference>
<evidence type="ECO:0000313" key="2">
    <source>
        <dbReference type="EMBL" id="GAV03072.1"/>
    </source>
</evidence>
<feature type="region of interest" description="Disordered" evidence="1">
    <location>
        <begin position="1"/>
        <end position="138"/>
    </location>
</feature>
<feature type="compositionally biased region" description="Polar residues" evidence="1">
    <location>
        <begin position="87"/>
        <end position="98"/>
    </location>
</feature>
<comment type="caution">
    <text evidence="2">The sequence shown here is derived from an EMBL/GenBank/DDBJ whole genome shotgun (WGS) entry which is preliminary data.</text>
</comment>
<keyword evidence="3" id="KW-1185">Reference proteome</keyword>
<proteinExistence type="predicted"/>
<feature type="compositionally biased region" description="Polar residues" evidence="1">
    <location>
        <begin position="106"/>
        <end position="127"/>
    </location>
</feature>
<gene>
    <name evidence="2" type="primary">RvY_13554-1</name>
    <name evidence="2" type="synonym">RvY_13554.1</name>
    <name evidence="2" type="ORF">RvY_13554</name>
</gene>
<feature type="compositionally biased region" description="Polar residues" evidence="1">
    <location>
        <begin position="1"/>
        <end position="18"/>
    </location>
</feature>